<feature type="compositionally biased region" description="Low complexity" evidence="1">
    <location>
        <begin position="534"/>
        <end position="547"/>
    </location>
</feature>
<organism evidence="2 3">
    <name type="scientific">Micromonospora saelicesensis</name>
    <dbReference type="NCBI Taxonomy" id="285676"/>
    <lineage>
        <taxon>Bacteria</taxon>
        <taxon>Bacillati</taxon>
        <taxon>Actinomycetota</taxon>
        <taxon>Actinomycetes</taxon>
        <taxon>Micromonosporales</taxon>
        <taxon>Micromonosporaceae</taxon>
        <taxon>Micromonospora</taxon>
    </lineage>
</organism>
<sequence length="813" mass="84372">MALVRVYCGLASADPADRPASAGSTLTSAVVDDAGRLLHVCEISDDAAGYAQLVALLVERSGGPSGAAIAADSDDHTVTSLLSAAGRPLAIADDDSVDDFAERFADDDSLEEMQSPPAERQAVGLARALQAGALSAVTLPAPRDLAGYKQVLSAHAALASGRHSAAVALREVLRELYPAALRAYPDPAEPVSLAVLDALPEPGMLGGTVARGREVSVAADAIAAHLAADGVADAEEINEAVTALRVAISETPRRAAVNRALTSAVAETVRQAVASVRACDAGCEALVSALSSRVSTPVQAPGRRAAARRGESVGELTGLAGTNAGLTGLAGTNAGLRSVRPTPAAADPAPAVGRRSRPEPVPGNAPLASPRPLGPPPVAPAPVTPPPVAPAPMTPAAMAGPPASTLPSRSEPLPSRIDGPTNRPVSSPPPPPPGITPIAPAQRGMVPPAEAGEPFRPTLTTAAINNARAERQRTVIPPRPKTNGEPRPSHLQRPVDEAPTGGFSATDLSIPVPTPRPGQEAAPPGSRANWPLVNNPEDPSDSSPNNPVAYSYGGSRGVDAPTDPGRADGRVTPPWLADDLPPEPPMLRLVEPPPLADRALREGLSPPADQHLETPPLRLVDREQAARNGRAAARTERAAEHRPSPPVEHRPPPMEHRPPPMEHRPPPVADEGDGDLLIFAQAKSAWFVGQPEESDLDWSTTADTGWQAAEQAARPAVGAETNAGLPKRVPQANLVPGSPLREERPLRIVRDAASLAENTTGYFRGWRRGQEIGGFAVGGRPGREAAGGWDFSRDHGDRDDDREYEYRSAGYQS</sequence>
<keyword evidence="3" id="KW-1185">Reference proteome</keyword>
<name>A0ABX9CIB9_9ACTN</name>
<feature type="region of interest" description="Disordered" evidence="1">
    <location>
        <begin position="707"/>
        <end position="738"/>
    </location>
</feature>
<feature type="compositionally biased region" description="Low complexity" evidence="1">
    <location>
        <begin position="394"/>
        <end position="403"/>
    </location>
</feature>
<feature type="compositionally biased region" description="Basic and acidic residues" evidence="1">
    <location>
        <begin position="482"/>
        <end position="496"/>
    </location>
</feature>
<evidence type="ECO:0000313" key="2">
    <source>
        <dbReference type="EMBL" id="RAN98622.1"/>
    </source>
</evidence>
<gene>
    <name evidence="2" type="ORF">GAR05_02902</name>
</gene>
<dbReference type="EMBL" id="PXXW01000023">
    <property type="protein sequence ID" value="RAN98622.1"/>
    <property type="molecule type" value="Genomic_DNA"/>
</dbReference>
<feature type="compositionally biased region" description="Pro residues" evidence="1">
    <location>
        <begin position="372"/>
        <end position="393"/>
    </location>
</feature>
<evidence type="ECO:0000313" key="3">
    <source>
        <dbReference type="Proteomes" id="UP000249334"/>
    </source>
</evidence>
<protein>
    <submittedName>
        <fullName evidence="2">Anther-specific proline-rich protein APG</fullName>
    </submittedName>
</protein>
<reference evidence="2 3" key="1">
    <citation type="submission" date="2018-03" db="EMBL/GenBank/DDBJ databases">
        <title>Genomic framework for the identification of Micromonospora saelicesensis and Micromonospora noduli.</title>
        <authorList>
            <person name="Riesco R."/>
            <person name="Trujillo M.E."/>
        </authorList>
    </citation>
    <scope>NUCLEOTIDE SEQUENCE [LARGE SCALE GENOMIC DNA]</scope>
    <source>
        <strain evidence="2 3">GAR05</strain>
    </source>
</reference>
<feature type="compositionally biased region" description="Low complexity" evidence="1">
    <location>
        <begin position="332"/>
        <end position="351"/>
    </location>
</feature>
<accession>A0ABX9CIB9</accession>
<dbReference type="Proteomes" id="UP000249334">
    <property type="component" value="Unassembled WGS sequence"/>
</dbReference>
<feature type="compositionally biased region" description="Pro residues" evidence="1">
    <location>
        <begin position="426"/>
        <end position="435"/>
    </location>
</feature>
<comment type="caution">
    <text evidence="2">The sequence shown here is derived from an EMBL/GenBank/DDBJ whole genome shotgun (WGS) entry which is preliminary data.</text>
</comment>
<proteinExistence type="predicted"/>
<feature type="region of interest" description="Disordered" evidence="1">
    <location>
        <begin position="332"/>
        <end position="673"/>
    </location>
</feature>
<feature type="compositionally biased region" description="Basic and acidic residues" evidence="1">
    <location>
        <begin position="791"/>
        <end position="806"/>
    </location>
</feature>
<feature type="compositionally biased region" description="Basic and acidic residues" evidence="1">
    <location>
        <begin position="633"/>
        <end position="665"/>
    </location>
</feature>
<feature type="region of interest" description="Disordered" evidence="1">
    <location>
        <begin position="777"/>
        <end position="813"/>
    </location>
</feature>
<evidence type="ECO:0000256" key="1">
    <source>
        <dbReference type="SAM" id="MobiDB-lite"/>
    </source>
</evidence>